<keyword evidence="3" id="KW-1185">Reference proteome</keyword>
<evidence type="ECO:0000313" key="3">
    <source>
        <dbReference type="Proteomes" id="UP001293254"/>
    </source>
</evidence>
<dbReference type="Pfam" id="PF24068">
    <property type="entry name" value="TPD1_C"/>
    <property type="match status" value="1"/>
</dbReference>
<dbReference type="PANTHER" id="PTHR33184:SF72">
    <property type="entry name" value="BETA-1,3-N-ACETYLGLUCOSAMINYLTRANSFERASE FAMILY PROTEIN"/>
    <property type="match status" value="1"/>
</dbReference>
<reference evidence="2" key="2">
    <citation type="journal article" date="2024" name="Plant">
        <title>Genomic evolution and insights into agronomic trait innovations of Sesamum species.</title>
        <authorList>
            <person name="Miao H."/>
            <person name="Wang L."/>
            <person name="Qu L."/>
            <person name="Liu H."/>
            <person name="Sun Y."/>
            <person name="Le M."/>
            <person name="Wang Q."/>
            <person name="Wei S."/>
            <person name="Zheng Y."/>
            <person name="Lin W."/>
            <person name="Duan Y."/>
            <person name="Cao H."/>
            <person name="Xiong S."/>
            <person name="Wang X."/>
            <person name="Wei L."/>
            <person name="Li C."/>
            <person name="Ma Q."/>
            <person name="Ju M."/>
            <person name="Zhao R."/>
            <person name="Li G."/>
            <person name="Mu C."/>
            <person name="Tian Q."/>
            <person name="Mei H."/>
            <person name="Zhang T."/>
            <person name="Gao T."/>
            <person name="Zhang H."/>
        </authorList>
    </citation>
    <scope>NUCLEOTIDE SEQUENCE</scope>
    <source>
        <strain evidence="2">3651</strain>
    </source>
</reference>
<protein>
    <submittedName>
        <fullName evidence="2">Uncharacterized protein</fullName>
    </submittedName>
</protein>
<dbReference type="InterPro" id="IPR040361">
    <property type="entry name" value="TPD1"/>
</dbReference>
<keyword evidence="1" id="KW-0732">Signal</keyword>
<dbReference type="EMBL" id="JACGWO010000002">
    <property type="protein sequence ID" value="KAK4434153.1"/>
    <property type="molecule type" value="Genomic_DNA"/>
</dbReference>
<gene>
    <name evidence="2" type="ORF">Salat_0578000</name>
</gene>
<sequence>MLFMHAGTLQSCELKDLVITQKATGKTVENKAEWEASVSVDCPCTQANVKLFCKGFQTAEAVDSSLLSKSGDECLLNNGQPLYGSDAVSFVYAWDAPFDFKPVYSEVACS</sequence>
<dbReference type="PANTHER" id="PTHR33184">
    <property type="entry name" value="PROTEIN TAPETUM DETERMINANT 1-LIKE-RELATED"/>
    <property type="match status" value="1"/>
</dbReference>
<evidence type="ECO:0000313" key="2">
    <source>
        <dbReference type="EMBL" id="KAK4434153.1"/>
    </source>
</evidence>
<evidence type="ECO:0000256" key="1">
    <source>
        <dbReference type="ARBA" id="ARBA00022729"/>
    </source>
</evidence>
<dbReference type="AlphaFoldDB" id="A0AAE1YQN2"/>
<accession>A0AAE1YQN2</accession>
<comment type="caution">
    <text evidence="2">The sequence shown here is derived from an EMBL/GenBank/DDBJ whole genome shotgun (WGS) entry which is preliminary data.</text>
</comment>
<reference evidence="2" key="1">
    <citation type="submission" date="2020-06" db="EMBL/GenBank/DDBJ databases">
        <authorList>
            <person name="Li T."/>
            <person name="Hu X."/>
            <person name="Zhang T."/>
            <person name="Song X."/>
            <person name="Zhang H."/>
            <person name="Dai N."/>
            <person name="Sheng W."/>
            <person name="Hou X."/>
            <person name="Wei L."/>
        </authorList>
    </citation>
    <scope>NUCLEOTIDE SEQUENCE</scope>
    <source>
        <strain evidence="2">3651</strain>
        <tissue evidence="2">Leaf</tissue>
    </source>
</reference>
<proteinExistence type="predicted"/>
<dbReference type="GO" id="GO:0001709">
    <property type="term" value="P:cell fate determination"/>
    <property type="evidence" value="ECO:0007669"/>
    <property type="project" value="TreeGrafter"/>
</dbReference>
<dbReference type="Proteomes" id="UP001293254">
    <property type="component" value="Unassembled WGS sequence"/>
</dbReference>
<name>A0AAE1YQN2_9LAMI</name>
<organism evidence="2 3">
    <name type="scientific">Sesamum alatum</name>
    <dbReference type="NCBI Taxonomy" id="300844"/>
    <lineage>
        <taxon>Eukaryota</taxon>
        <taxon>Viridiplantae</taxon>
        <taxon>Streptophyta</taxon>
        <taxon>Embryophyta</taxon>
        <taxon>Tracheophyta</taxon>
        <taxon>Spermatophyta</taxon>
        <taxon>Magnoliopsida</taxon>
        <taxon>eudicotyledons</taxon>
        <taxon>Gunneridae</taxon>
        <taxon>Pentapetalae</taxon>
        <taxon>asterids</taxon>
        <taxon>lamiids</taxon>
        <taxon>Lamiales</taxon>
        <taxon>Pedaliaceae</taxon>
        <taxon>Sesamum</taxon>
    </lineage>
</organism>